<dbReference type="AlphaFoldDB" id="A0A1K2I019"/>
<gene>
    <name evidence="1" type="ORF">SAMN02983003_2789</name>
</gene>
<dbReference type="RefSeq" id="WP_072344100.1">
    <property type="nucleotide sequence ID" value="NZ_FPKU01000002.1"/>
</dbReference>
<dbReference type="Proteomes" id="UP000183447">
    <property type="component" value="Unassembled WGS sequence"/>
</dbReference>
<dbReference type="STRING" id="665118.SAMN02983003_2789"/>
<reference evidence="1 2" key="1">
    <citation type="submission" date="2016-11" db="EMBL/GenBank/DDBJ databases">
        <authorList>
            <person name="Jaros S."/>
            <person name="Januszkiewicz K."/>
            <person name="Wedrychowicz H."/>
        </authorList>
    </citation>
    <scope>NUCLEOTIDE SEQUENCE [LARGE SCALE GENOMIC DNA]</scope>
    <source>
        <strain evidence="1 2">ATCC 23634</strain>
    </source>
</reference>
<organism evidence="1 2">
    <name type="scientific">Devosia enhydra</name>
    <dbReference type="NCBI Taxonomy" id="665118"/>
    <lineage>
        <taxon>Bacteria</taxon>
        <taxon>Pseudomonadati</taxon>
        <taxon>Pseudomonadota</taxon>
        <taxon>Alphaproteobacteria</taxon>
        <taxon>Hyphomicrobiales</taxon>
        <taxon>Devosiaceae</taxon>
        <taxon>Devosia</taxon>
    </lineage>
</organism>
<name>A0A1K2I019_9HYPH</name>
<proteinExistence type="predicted"/>
<keyword evidence="2" id="KW-1185">Reference proteome</keyword>
<evidence type="ECO:0000313" key="2">
    <source>
        <dbReference type="Proteomes" id="UP000183447"/>
    </source>
</evidence>
<dbReference type="EMBL" id="FPKU01000002">
    <property type="protein sequence ID" value="SFZ85623.1"/>
    <property type="molecule type" value="Genomic_DNA"/>
</dbReference>
<evidence type="ECO:0000313" key="1">
    <source>
        <dbReference type="EMBL" id="SFZ85623.1"/>
    </source>
</evidence>
<protein>
    <submittedName>
        <fullName evidence="1">Uncharacterized protein</fullName>
    </submittedName>
</protein>
<sequence>MTFGSIARGRQVSAKAGATLPVLSRAAFAILAFAGLAACTTVEGTNALVDASTFEREVMSETLRGIGMLEREQKPDVTSPRAPLVLPRNANALPAPQTQTAAAQLPEDSRNVQIDTSRISEEDLRRLRNARVITDPRSMSGRPLTEQETRMLTARMQAAQVRQTNRPLYIPPDSYFTTVKGQELVCMSKSGELVPLADPSCPPEIRAALAGQ</sequence>
<dbReference type="OrthoDB" id="7948119at2"/>
<accession>A0A1K2I019</accession>